<dbReference type="Proteomes" id="UP001152523">
    <property type="component" value="Unassembled WGS sequence"/>
</dbReference>
<dbReference type="EMBL" id="CAMAPF010000949">
    <property type="protein sequence ID" value="CAH9128259.1"/>
    <property type="molecule type" value="Genomic_DNA"/>
</dbReference>
<accession>A0AAV0EYA4</accession>
<comment type="caution">
    <text evidence="1">The sequence shown here is derived from an EMBL/GenBank/DDBJ whole genome shotgun (WGS) entry which is preliminary data.</text>
</comment>
<proteinExistence type="predicted"/>
<evidence type="ECO:0008006" key="3">
    <source>
        <dbReference type="Google" id="ProtNLM"/>
    </source>
</evidence>
<reference evidence="1" key="1">
    <citation type="submission" date="2022-07" db="EMBL/GenBank/DDBJ databases">
        <authorList>
            <person name="Macas J."/>
            <person name="Novak P."/>
            <person name="Neumann P."/>
        </authorList>
    </citation>
    <scope>NUCLEOTIDE SEQUENCE</scope>
</reference>
<evidence type="ECO:0000313" key="1">
    <source>
        <dbReference type="EMBL" id="CAH9128259.1"/>
    </source>
</evidence>
<keyword evidence="2" id="KW-1185">Reference proteome</keyword>
<name>A0AAV0EYA4_9ASTE</name>
<protein>
    <recommendedName>
        <fullName evidence="3">Polymerase nucleotidyl transferase domain-containing protein</fullName>
    </recommendedName>
</protein>
<sequence>MTPGCMQACLWKFGASGQRMNFDPGSDLDVTLLHCPCISAWIQEIQKLNAHRSSSPNLFVDLISCQKSIQPHARSTILESGYIVKFWSDTKIFGSRLCQWIQSKPFGQLWVLFRLCLFLDVNASIFSS</sequence>
<evidence type="ECO:0000313" key="2">
    <source>
        <dbReference type="Proteomes" id="UP001152523"/>
    </source>
</evidence>
<organism evidence="1 2">
    <name type="scientific">Cuscuta epithymum</name>
    <dbReference type="NCBI Taxonomy" id="186058"/>
    <lineage>
        <taxon>Eukaryota</taxon>
        <taxon>Viridiplantae</taxon>
        <taxon>Streptophyta</taxon>
        <taxon>Embryophyta</taxon>
        <taxon>Tracheophyta</taxon>
        <taxon>Spermatophyta</taxon>
        <taxon>Magnoliopsida</taxon>
        <taxon>eudicotyledons</taxon>
        <taxon>Gunneridae</taxon>
        <taxon>Pentapetalae</taxon>
        <taxon>asterids</taxon>
        <taxon>lamiids</taxon>
        <taxon>Solanales</taxon>
        <taxon>Convolvulaceae</taxon>
        <taxon>Cuscuteae</taxon>
        <taxon>Cuscuta</taxon>
        <taxon>Cuscuta subgen. Cuscuta</taxon>
    </lineage>
</organism>
<gene>
    <name evidence="1" type="ORF">CEPIT_LOCUS28946</name>
</gene>
<dbReference type="AlphaFoldDB" id="A0AAV0EYA4"/>